<dbReference type="Proteomes" id="UP000265798">
    <property type="component" value="Unassembled WGS sequence"/>
</dbReference>
<comment type="caution">
    <text evidence="1">The sequence shown here is derived from an EMBL/GenBank/DDBJ whole genome shotgun (WGS) entry which is preliminary data.</text>
</comment>
<evidence type="ECO:0000313" key="2">
    <source>
        <dbReference type="Proteomes" id="UP000265798"/>
    </source>
</evidence>
<gene>
    <name evidence="1" type="ORF">DLM75_08785</name>
</gene>
<protein>
    <submittedName>
        <fullName evidence="1">Uncharacterized protein</fullName>
    </submittedName>
</protein>
<sequence length="63" mass="7036">MFGVVSVNCIGDYLFTNNRIGKNFSFDSNSLRLLDKDLKLISSKIGRNVSDNLLRNRSLLGGE</sequence>
<organism evidence="1 2">
    <name type="scientific">Leptospira stimsonii</name>
    <dbReference type="NCBI Taxonomy" id="2202203"/>
    <lineage>
        <taxon>Bacteria</taxon>
        <taxon>Pseudomonadati</taxon>
        <taxon>Spirochaetota</taxon>
        <taxon>Spirochaetia</taxon>
        <taxon>Leptospirales</taxon>
        <taxon>Leptospiraceae</taxon>
        <taxon>Leptospira</taxon>
    </lineage>
</organism>
<name>A0A396Z4V7_9LEPT</name>
<evidence type="ECO:0000313" key="1">
    <source>
        <dbReference type="EMBL" id="RHX90501.1"/>
    </source>
</evidence>
<dbReference type="AlphaFoldDB" id="A0A396Z4V7"/>
<reference evidence="2" key="1">
    <citation type="submission" date="2018-05" db="EMBL/GenBank/DDBJ databases">
        <title>Leptospira yasudae sp. nov. and Leptospira stimsonii sp. nov., two pathogenic species of the genus Leptospira isolated from environmental sources.</title>
        <authorList>
            <person name="Casanovas-Massana A."/>
            <person name="Hamond C."/>
            <person name="Santos L.A."/>
            <person name="Hacker K.P."/>
            <person name="Balassiano I."/>
            <person name="Medeiros M.A."/>
            <person name="Reis M.G."/>
            <person name="Ko A.I."/>
            <person name="Wunder E.A."/>
        </authorList>
    </citation>
    <scope>NUCLEOTIDE SEQUENCE [LARGE SCALE GENOMIC DNA]</scope>
    <source>
        <strain evidence="2">Yale</strain>
    </source>
</reference>
<accession>A0A396Z4V7</accession>
<proteinExistence type="predicted"/>
<dbReference type="EMBL" id="QHCT01000002">
    <property type="protein sequence ID" value="RHX90501.1"/>
    <property type="molecule type" value="Genomic_DNA"/>
</dbReference>